<dbReference type="PANTHER" id="PTHR24020">
    <property type="entry name" value="COLLAGEN ALPHA"/>
    <property type="match status" value="1"/>
</dbReference>
<dbReference type="Proteomes" id="UP000835052">
    <property type="component" value="Unassembled WGS sequence"/>
</dbReference>
<feature type="signal peptide" evidence="1">
    <location>
        <begin position="1"/>
        <end position="19"/>
    </location>
</feature>
<dbReference type="InterPro" id="IPR002035">
    <property type="entry name" value="VWF_A"/>
</dbReference>
<evidence type="ECO:0000256" key="1">
    <source>
        <dbReference type="SAM" id="SignalP"/>
    </source>
</evidence>
<dbReference type="InterPro" id="IPR050525">
    <property type="entry name" value="ECM_Assembly_Org"/>
</dbReference>
<dbReference type="EMBL" id="CAJGYM010000006">
    <property type="protein sequence ID" value="CAD6187574.1"/>
    <property type="molecule type" value="Genomic_DNA"/>
</dbReference>
<dbReference type="SMART" id="SM00327">
    <property type="entry name" value="VWA"/>
    <property type="match status" value="2"/>
</dbReference>
<keyword evidence="1" id="KW-0732">Signal</keyword>
<dbReference type="InterPro" id="IPR036465">
    <property type="entry name" value="vWFA_dom_sf"/>
</dbReference>
<keyword evidence="4" id="KW-1185">Reference proteome</keyword>
<feature type="domain" description="VWFA" evidence="2">
    <location>
        <begin position="96"/>
        <end position="276"/>
    </location>
</feature>
<sequence length="527" mass="57562">MPHQHVSLLLTLATYCVLAQYDSVQFASPPAQEPSSEYAQVSGSPEVLRAPPTPKWVQEAVEGSGNNENVVTDDFAAVMANMNQVAHSLGIACPIDVVFILDATSSVKGVFDSYLTYITKVIEGLEISDVQDRVGVVVFSSAKKQKLKIKLGEFNKTSSLVDAVRKLPFFSGVTSTGAALKFAAKVVDNRREDVVLNFVVLTDGFSYDIVDEGAGLLHSVPKSKVFVASLGDSFLRSELETIAGNPDNIFFGSTTYAAVVKNMKKCLTNQLFNEDIETSTVHFVKTPKDDQGRYLIPTPIITENVVIHFNDHIEGSGSGDNPRGKGINNDGQEMTFVVKKLPTKVSCKYDVALIFDASGSLVHNYEIQLKHANDLMDRLLIAPNATRVAVIEFAGKRRARVLNTFDDVTEKGALKKLISQTQFLSGTTYTNEAIKKAVGLFKETKRKDAKRVMILFTDGYSADDTSEGISELKKLGVTVHTVGITIDGMRVNIGELEEMAGSPKRFYDANMFSRLLETFPSPVTCSP</sequence>
<dbReference type="Gene3D" id="3.40.50.410">
    <property type="entry name" value="von Willebrand factor, type A domain"/>
    <property type="match status" value="2"/>
</dbReference>
<proteinExistence type="predicted"/>
<protein>
    <recommendedName>
        <fullName evidence="2">VWFA domain-containing protein</fullName>
    </recommendedName>
</protein>
<gene>
    <name evidence="3" type="ORF">CAUJ_LOCUS3493</name>
</gene>
<evidence type="ECO:0000259" key="2">
    <source>
        <dbReference type="PROSITE" id="PS50234"/>
    </source>
</evidence>
<accession>A0A8S1GX42</accession>
<feature type="domain" description="VWFA" evidence="2">
    <location>
        <begin position="350"/>
        <end position="523"/>
    </location>
</feature>
<dbReference type="SUPFAM" id="SSF53300">
    <property type="entry name" value="vWA-like"/>
    <property type="match status" value="2"/>
</dbReference>
<comment type="caution">
    <text evidence="3">The sequence shown here is derived from an EMBL/GenBank/DDBJ whole genome shotgun (WGS) entry which is preliminary data.</text>
</comment>
<dbReference type="Pfam" id="PF00092">
    <property type="entry name" value="VWA"/>
    <property type="match status" value="2"/>
</dbReference>
<dbReference type="PROSITE" id="PS50234">
    <property type="entry name" value="VWFA"/>
    <property type="match status" value="2"/>
</dbReference>
<name>A0A8S1GX42_9PELO</name>
<feature type="chain" id="PRO_5035870880" description="VWFA domain-containing protein" evidence="1">
    <location>
        <begin position="20"/>
        <end position="527"/>
    </location>
</feature>
<dbReference type="AlphaFoldDB" id="A0A8S1GX42"/>
<reference evidence="3" key="1">
    <citation type="submission" date="2020-10" db="EMBL/GenBank/DDBJ databases">
        <authorList>
            <person name="Kikuchi T."/>
        </authorList>
    </citation>
    <scope>NUCLEOTIDE SEQUENCE</scope>
    <source>
        <strain evidence="3">NKZ352</strain>
    </source>
</reference>
<evidence type="ECO:0000313" key="3">
    <source>
        <dbReference type="EMBL" id="CAD6187574.1"/>
    </source>
</evidence>
<evidence type="ECO:0000313" key="4">
    <source>
        <dbReference type="Proteomes" id="UP000835052"/>
    </source>
</evidence>
<dbReference type="PANTHER" id="PTHR24020:SF84">
    <property type="entry name" value="VWFA DOMAIN-CONTAINING PROTEIN"/>
    <property type="match status" value="1"/>
</dbReference>
<dbReference type="OrthoDB" id="6132182at2759"/>
<organism evidence="3 4">
    <name type="scientific">Caenorhabditis auriculariae</name>
    <dbReference type="NCBI Taxonomy" id="2777116"/>
    <lineage>
        <taxon>Eukaryota</taxon>
        <taxon>Metazoa</taxon>
        <taxon>Ecdysozoa</taxon>
        <taxon>Nematoda</taxon>
        <taxon>Chromadorea</taxon>
        <taxon>Rhabditida</taxon>
        <taxon>Rhabditina</taxon>
        <taxon>Rhabditomorpha</taxon>
        <taxon>Rhabditoidea</taxon>
        <taxon>Rhabditidae</taxon>
        <taxon>Peloderinae</taxon>
        <taxon>Caenorhabditis</taxon>
    </lineage>
</organism>
<dbReference type="CDD" id="cd01450">
    <property type="entry name" value="vWFA_subfamily_ECM"/>
    <property type="match status" value="1"/>
</dbReference>